<dbReference type="AlphaFoldDB" id="A0A2I4G8S8"/>
<dbReference type="GeneID" id="109005712"/>
<evidence type="ECO:0000313" key="3">
    <source>
        <dbReference type="RefSeq" id="XP_018840304.1"/>
    </source>
</evidence>
<accession>A0A2I4G8S8</accession>
<sequence length="85" mass="9425">MGGGADHGHGEASHGDFRAKVWSMTGGPNCRPKHWRRNTAIAMAGVFLICIPIAMKSAELEQRPHQPVRPIPSQLWCKNFGNKDY</sequence>
<dbReference type="KEGG" id="jre:109005712"/>
<dbReference type="PANTHER" id="PTHR34286:SF1">
    <property type="entry name" value="TRANSMEMBRANE PROTEIN"/>
    <property type="match status" value="1"/>
</dbReference>
<evidence type="ECO:0000313" key="2">
    <source>
        <dbReference type="RefSeq" id="XP_018840303.1"/>
    </source>
</evidence>
<dbReference type="PANTHER" id="PTHR34286">
    <property type="entry name" value="TRANSMEMBRANE PROTEIN"/>
    <property type="match status" value="1"/>
</dbReference>
<name>A0A2I4G8S8_JUGRE</name>
<evidence type="ECO:0000313" key="1">
    <source>
        <dbReference type="Proteomes" id="UP000235220"/>
    </source>
</evidence>
<keyword evidence="1" id="KW-1185">Reference proteome</keyword>
<gene>
    <name evidence="2 3" type="primary">LOC109005712</name>
</gene>
<proteinExistence type="predicted"/>
<dbReference type="RefSeq" id="XP_018840304.1">
    <property type="nucleotide sequence ID" value="XM_018984759.2"/>
</dbReference>
<dbReference type="OrthoDB" id="2100988at2759"/>
<organism evidence="1 2">
    <name type="scientific">Juglans regia</name>
    <name type="common">English walnut</name>
    <dbReference type="NCBI Taxonomy" id="51240"/>
    <lineage>
        <taxon>Eukaryota</taxon>
        <taxon>Viridiplantae</taxon>
        <taxon>Streptophyta</taxon>
        <taxon>Embryophyta</taxon>
        <taxon>Tracheophyta</taxon>
        <taxon>Spermatophyta</taxon>
        <taxon>Magnoliopsida</taxon>
        <taxon>eudicotyledons</taxon>
        <taxon>Gunneridae</taxon>
        <taxon>Pentapetalae</taxon>
        <taxon>rosids</taxon>
        <taxon>fabids</taxon>
        <taxon>Fagales</taxon>
        <taxon>Juglandaceae</taxon>
        <taxon>Juglans</taxon>
    </lineage>
</organism>
<protein>
    <submittedName>
        <fullName evidence="2 3">Uncharacterized protein LOC109005712</fullName>
    </submittedName>
</protein>
<dbReference type="STRING" id="51240.A0A2I4G8S8"/>
<reference evidence="2 3" key="1">
    <citation type="submission" date="2025-04" db="UniProtKB">
        <authorList>
            <consortium name="RefSeq"/>
        </authorList>
    </citation>
    <scope>IDENTIFICATION</scope>
    <source>
        <tissue evidence="2 3">Leaves</tissue>
    </source>
</reference>
<dbReference type="Proteomes" id="UP000235220">
    <property type="component" value="Chromosome 12"/>
</dbReference>
<dbReference type="RefSeq" id="XP_018840303.1">
    <property type="nucleotide sequence ID" value="XM_018984758.2"/>
</dbReference>